<dbReference type="InterPro" id="IPR000719">
    <property type="entry name" value="Prot_kinase_dom"/>
</dbReference>
<feature type="compositionally biased region" description="Low complexity" evidence="1">
    <location>
        <begin position="786"/>
        <end position="803"/>
    </location>
</feature>
<dbReference type="SUPFAM" id="SSF48371">
    <property type="entry name" value="ARM repeat"/>
    <property type="match status" value="1"/>
</dbReference>
<dbReference type="InterPro" id="IPR011009">
    <property type="entry name" value="Kinase-like_dom_sf"/>
</dbReference>
<reference evidence="3" key="1">
    <citation type="journal article" date="2020" name="New Phytol.">
        <title>Comparative genomics reveals dynamic genome evolution in host specialist ectomycorrhizal fungi.</title>
        <authorList>
            <person name="Lofgren L.A."/>
            <person name="Nguyen N.H."/>
            <person name="Vilgalys R."/>
            <person name="Ruytinx J."/>
            <person name="Liao H.L."/>
            <person name="Branco S."/>
            <person name="Kuo A."/>
            <person name="LaButti K."/>
            <person name="Lipzen A."/>
            <person name="Andreopoulos W."/>
            <person name="Pangilinan J."/>
            <person name="Riley R."/>
            <person name="Hundley H."/>
            <person name="Na H."/>
            <person name="Barry K."/>
            <person name="Grigoriev I.V."/>
            <person name="Stajich J.E."/>
            <person name="Kennedy P.G."/>
        </authorList>
    </citation>
    <scope>NUCLEOTIDE SEQUENCE</scope>
    <source>
        <strain evidence="3">DOB743</strain>
    </source>
</reference>
<dbReference type="PANTHER" id="PTHR12984:SF3">
    <property type="entry name" value="N-TERMINAL KINASE-LIKE PROTEIN"/>
    <property type="match status" value="1"/>
</dbReference>
<dbReference type="GO" id="GO:0005524">
    <property type="term" value="F:ATP binding"/>
    <property type="evidence" value="ECO:0007669"/>
    <property type="project" value="InterPro"/>
</dbReference>
<feature type="domain" description="Protein kinase" evidence="2">
    <location>
        <begin position="1"/>
        <end position="297"/>
    </location>
</feature>
<dbReference type="GO" id="GO:0005737">
    <property type="term" value="C:cytoplasm"/>
    <property type="evidence" value="ECO:0007669"/>
    <property type="project" value="TreeGrafter"/>
</dbReference>
<accession>A0A9P6ZIT1</accession>
<dbReference type="Gene3D" id="3.30.200.20">
    <property type="entry name" value="Phosphorylase Kinase, domain 1"/>
    <property type="match status" value="1"/>
</dbReference>
<proteinExistence type="predicted"/>
<protein>
    <recommendedName>
        <fullName evidence="2">Protein kinase domain-containing protein</fullName>
    </recommendedName>
</protein>
<gene>
    <name evidence="3" type="ORF">EV702DRAFT_1148475</name>
</gene>
<organism evidence="3 4">
    <name type="scientific">Suillus placidus</name>
    <dbReference type="NCBI Taxonomy" id="48579"/>
    <lineage>
        <taxon>Eukaryota</taxon>
        <taxon>Fungi</taxon>
        <taxon>Dikarya</taxon>
        <taxon>Basidiomycota</taxon>
        <taxon>Agaricomycotina</taxon>
        <taxon>Agaricomycetes</taxon>
        <taxon>Agaricomycetidae</taxon>
        <taxon>Boletales</taxon>
        <taxon>Suillineae</taxon>
        <taxon>Suillaceae</taxon>
        <taxon>Suillus</taxon>
    </lineage>
</organism>
<sequence>MDYLRSFGSAAVSTLVQKSGLNLPFSLGAKVYSCETFWTLYDATKREDGSLVSVFEYDLTHPLNKSTIPLARNSLRKLRTIRHPDVLRFIDVVESDSAICIMTERVRPLPLALSQSSSNVPREREDWLIWGLHRISVALAFLNDSASSTHGNVRPSAVFITPSGEWKLGGFEVLSNPRDDLSVIYTMGGLMPDAMAYAPPEVKKEGWSALKDVPVSAADGYALGLLLHAVFNPTHPPLPTAQPPHPPPQVSSRGAIPSSVFPSFKKLLNPNAKSRLSPKNLLDIGMAESDGEGHGFFVHNRLVKVCAGLDGFTLSSESDKASLLRTLKESASSFPPEFISYRILPCLTSALEFGGASAAIIVPLILQFGKNVAPDNYGSVIVAPLVKLFASADRGTRIALLDSLPDFAEKLDKKTIVDKIWPNLQTGFTDTVAVIREATVRAIVLLSPKLSDRILNNDLLRHLARLQSDPEASIRTNTCILIGRLGPSLGYNTKRKVLVPAFSMALKDSFVHARVAGVMAFMATAECFEIDDVASKVVSAIAGATLDKEKLVRDQAFKAVELFVKRLEAHAATMPETVATEDGGEDLPARLPGAYTQAGLVNSATGAAAALTGWAVSSLGKKLAPADMQTTISSTIDSSILAPNINGRASPLPVSSVSPSVNPSRSKGLQLGGNKAPASTLAEEVANEALQSSRLWKDNLIDINADEGDWTAFESASPAMESKLASTTDSLGFGISVWASSPTTDEWGAMASSSRPTSRSPDPWRTSHPPQISHMLSPQPRRSIVPSTLAPAFSPASSARSTPVSSPRPLPDNTPPTSMAGMSKEEKAAEMARRKEERRLRIEKLKEQKKNAAAAGKV</sequence>
<evidence type="ECO:0000313" key="4">
    <source>
        <dbReference type="Proteomes" id="UP000714275"/>
    </source>
</evidence>
<dbReference type="Proteomes" id="UP000714275">
    <property type="component" value="Unassembled WGS sequence"/>
</dbReference>
<dbReference type="EMBL" id="JABBWD010000091">
    <property type="protein sequence ID" value="KAG1766920.1"/>
    <property type="molecule type" value="Genomic_DNA"/>
</dbReference>
<dbReference type="AlphaFoldDB" id="A0A9P6ZIT1"/>
<name>A0A9P6ZIT1_9AGAM</name>
<dbReference type="Gene3D" id="1.10.510.10">
    <property type="entry name" value="Transferase(Phosphotransferase) domain 1"/>
    <property type="match status" value="1"/>
</dbReference>
<feature type="compositionally biased region" description="Low complexity" evidence="1">
    <location>
        <begin position="652"/>
        <end position="666"/>
    </location>
</feature>
<dbReference type="InterPro" id="IPR016024">
    <property type="entry name" value="ARM-type_fold"/>
</dbReference>
<feature type="compositionally biased region" description="Basic and acidic residues" evidence="1">
    <location>
        <begin position="823"/>
        <end position="850"/>
    </location>
</feature>
<evidence type="ECO:0000256" key="1">
    <source>
        <dbReference type="SAM" id="MobiDB-lite"/>
    </source>
</evidence>
<feature type="compositionally biased region" description="Low complexity" evidence="1">
    <location>
        <begin position="752"/>
        <end position="767"/>
    </location>
</feature>
<dbReference type="PROSITE" id="PS50011">
    <property type="entry name" value="PROTEIN_KINASE_DOM"/>
    <property type="match status" value="1"/>
</dbReference>
<feature type="region of interest" description="Disordered" evidence="1">
    <location>
        <begin position="744"/>
        <end position="858"/>
    </location>
</feature>
<evidence type="ECO:0000259" key="2">
    <source>
        <dbReference type="PROSITE" id="PS50011"/>
    </source>
</evidence>
<feature type="region of interest" description="Disordered" evidence="1">
    <location>
        <begin position="652"/>
        <end position="675"/>
    </location>
</feature>
<dbReference type="InterPro" id="IPR051177">
    <property type="entry name" value="CIK-Related_Protein"/>
</dbReference>
<evidence type="ECO:0000313" key="3">
    <source>
        <dbReference type="EMBL" id="KAG1766920.1"/>
    </source>
</evidence>
<dbReference type="Gene3D" id="1.25.10.10">
    <property type="entry name" value="Leucine-rich Repeat Variant"/>
    <property type="match status" value="1"/>
</dbReference>
<dbReference type="GO" id="GO:0004672">
    <property type="term" value="F:protein kinase activity"/>
    <property type="evidence" value="ECO:0007669"/>
    <property type="project" value="InterPro"/>
</dbReference>
<dbReference type="PANTHER" id="PTHR12984">
    <property type="entry name" value="SCY1-RELATED S/T PROTEIN KINASE-LIKE"/>
    <property type="match status" value="1"/>
</dbReference>
<dbReference type="InterPro" id="IPR011989">
    <property type="entry name" value="ARM-like"/>
</dbReference>
<comment type="caution">
    <text evidence="3">The sequence shown here is derived from an EMBL/GenBank/DDBJ whole genome shotgun (WGS) entry which is preliminary data.</text>
</comment>
<dbReference type="GO" id="GO:0006409">
    <property type="term" value="P:tRNA export from nucleus"/>
    <property type="evidence" value="ECO:0007669"/>
    <property type="project" value="TreeGrafter"/>
</dbReference>
<keyword evidence="4" id="KW-1185">Reference proteome</keyword>
<dbReference type="OrthoDB" id="447103at2759"/>
<dbReference type="SUPFAM" id="SSF56112">
    <property type="entry name" value="Protein kinase-like (PK-like)"/>
    <property type="match status" value="1"/>
</dbReference>